<dbReference type="GeneID" id="101845453"/>
<evidence type="ECO:0000313" key="4">
    <source>
        <dbReference type="RefSeq" id="XP_005093699.1"/>
    </source>
</evidence>
<dbReference type="InterPro" id="IPR028124">
    <property type="entry name" value="SMAP_dom"/>
</dbReference>
<feature type="compositionally biased region" description="Polar residues" evidence="1">
    <location>
        <begin position="63"/>
        <end position="88"/>
    </location>
</feature>
<feature type="region of interest" description="Disordered" evidence="1">
    <location>
        <begin position="481"/>
        <end position="505"/>
    </location>
</feature>
<feature type="compositionally biased region" description="Low complexity" evidence="1">
    <location>
        <begin position="47"/>
        <end position="62"/>
    </location>
</feature>
<reference evidence="4" key="1">
    <citation type="submission" date="2025-08" db="UniProtKB">
        <authorList>
            <consortium name="RefSeq"/>
        </authorList>
    </citation>
    <scope>IDENTIFICATION</scope>
</reference>
<dbReference type="PANTHER" id="PTHR22426">
    <property type="entry name" value="ARGININE_SERINE-RICH COILED-COIL PROTEIN 2"/>
    <property type="match status" value="1"/>
</dbReference>
<feature type="compositionally biased region" description="Basic and acidic residues" evidence="1">
    <location>
        <begin position="270"/>
        <end position="288"/>
    </location>
</feature>
<name>A0ABM0JHD4_APLCA</name>
<proteinExistence type="predicted"/>
<dbReference type="PANTHER" id="PTHR22426:SF2">
    <property type="entry name" value="ARGININE_SERINE-RICH COILED-COIL PROTEIN 2"/>
    <property type="match status" value="1"/>
</dbReference>
<evidence type="ECO:0000313" key="3">
    <source>
        <dbReference type="Proteomes" id="UP000694888"/>
    </source>
</evidence>
<keyword evidence="3" id="KW-1185">Reference proteome</keyword>
<feature type="compositionally biased region" description="Basic residues" evidence="1">
    <location>
        <begin position="185"/>
        <end position="269"/>
    </location>
</feature>
<feature type="compositionally biased region" description="Polar residues" evidence="1">
    <location>
        <begin position="12"/>
        <end position="22"/>
    </location>
</feature>
<feature type="region of interest" description="Disordered" evidence="1">
    <location>
        <begin position="1"/>
        <end position="328"/>
    </location>
</feature>
<sequence length="545" mass="61864">MDLLSSYDDELSNTSNTEQVISKSRDRESSSTRVQSEWENFESAITSGNPSSARSSYPSSMSQEDSCASGGPQSESETMSVSSLNTKPVVSDNAKRSVEEDDEDESHLPPGVRRKNRCHTSSSEDEEEEKKKGSESSASDSESDASPRRDAAKNKVESENNSVKENSKSTEVSGSSKKARDSRSKSRSRSPSRRKRRRSSDRSRHSRSRSRDRGHRKDRKRKSHRSRSKDRRRSRDREHRRRREHKRSRSRSRDKRDRHKERRSRSRDRSRRERSRDHSRSRDRSRSRERSRRNRSRSSSPKNVIKFGDKVIKPGASFGRPPPSKPMTFKEKMRQQLIKAIEGGGDVSSALTNDDGTALCTQTAGTQQMPAAKKPPVPLMANLVTSTAGLSAMTVTPSEAAMQSMLAMQKEATAKTGVEIPKYYNPAAINPMKYAEQVQKRKLLWSKNKDKEVVSQWHATTLSSDHDDKSKEKFRKLMGIRQESGDKDGSESEKVIEEQQEQKQREIFDKLDKEYQYARMATHTHRGIGLGFGSASYQQPPTTSS</sequence>
<organism evidence="3 4">
    <name type="scientific">Aplysia californica</name>
    <name type="common">California sea hare</name>
    <dbReference type="NCBI Taxonomy" id="6500"/>
    <lineage>
        <taxon>Eukaryota</taxon>
        <taxon>Metazoa</taxon>
        <taxon>Spiralia</taxon>
        <taxon>Lophotrochozoa</taxon>
        <taxon>Mollusca</taxon>
        <taxon>Gastropoda</taxon>
        <taxon>Heterobranchia</taxon>
        <taxon>Euthyneura</taxon>
        <taxon>Tectipleura</taxon>
        <taxon>Aplysiida</taxon>
        <taxon>Aplysioidea</taxon>
        <taxon>Aplysiidae</taxon>
        <taxon>Aplysia</taxon>
    </lineage>
</organism>
<dbReference type="RefSeq" id="XP_005093699.1">
    <property type="nucleotide sequence ID" value="XM_005093642.3"/>
</dbReference>
<feature type="domain" description="Small acidic protein-like" evidence="2">
    <location>
        <begin position="457"/>
        <end position="531"/>
    </location>
</feature>
<protein>
    <submittedName>
        <fullName evidence="4">Arginine/serine-rich coiled-coil protein 2 isoform X1</fullName>
    </submittedName>
</protein>
<accession>A0ABM0JHD4</accession>
<evidence type="ECO:0000256" key="1">
    <source>
        <dbReference type="SAM" id="MobiDB-lite"/>
    </source>
</evidence>
<dbReference type="Proteomes" id="UP000694888">
    <property type="component" value="Unplaced"/>
</dbReference>
<feature type="compositionally biased region" description="Basic and acidic residues" evidence="1">
    <location>
        <begin position="483"/>
        <end position="505"/>
    </location>
</feature>
<feature type="compositionally biased region" description="Polar residues" evidence="1">
    <location>
        <begin position="31"/>
        <end position="46"/>
    </location>
</feature>
<gene>
    <name evidence="4" type="primary">LOC101845453</name>
</gene>
<dbReference type="Pfam" id="PF15477">
    <property type="entry name" value="SMAP"/>
    <property type="match status" value="1"/>
</dbReference>
<evidence type="ECO:0000259" key="2">
    <source>
        <dbReference type="Pfam" id="PF15477"/>
    </source>
</evidence>
<feature type="compositionally biased region" description="Basic and acidic residues" evidence="1">
    <location>
        <begin position="145"/>
        <end position="158"/>
    </location>
</feature>